<feature type="chain" id="PRO_5025333111" description="Pectate lyase superfamily protein domain-containing protein" evidence="1">
    <location>
        <begin position="18"/>
        <end position="1036"/>
    </location>
</feature>
<evidence type="ECO:0000259" key="3">
    <source>
        <dbReference type="Pfam" id="PF16315"/>
    </source>
</evidence>
<feature type="signal peptide" evidence="1">
    <location>
        <begin position="1"/>
        <end position="17"/>
    </location>
</feature>
<feature type="domain" description="Rhamnogalacturonase A/B/Epimerase-like pectate lyase" evidence="2">
    <location>
        <begin position="56"/>
        <end position="115"/>
    </location>
</feature>
<name>A0A6C2U2W2_PONDE</name>
<proteinExistence type="predicted"/>
<evidence type="ECO:0000259" key="2">
    <source>
        <dbReference type="Pfam" id="PF12708"/>
    </source>
</evidence>
<evidence type="ECO:0000256" key="1">
    <source>
        <dbReference type="SAM" id="SignalP"/>
    </source>
</evidence>
<dbReference type="Pfam" id="PF16315">
    <property type="entry name" value="DUF4955"/>
    <property type="match status" value="2"/>
</dbReference>
<dbReference type="InterPro" id="IPR011050">
    <property type="entry name" value="Pectin_lyase_fold/virulence"/>
</dbReference>
<dbReference type="SUPFAM" id="SSF51126">
    <property type="entry name" value="Pectin lyase-like"/>
    <property type="match status" value="3"/>
</dbReference>
<dbReference type="RefSeq" id="WP_136079686.1">
    <property type="nucleotide sequence ID" value="NZ_CAAHFG010000001.1"/>
</dbReference>
<dbReference type="Gene3D" id="2.160.20.10">
    <property type="entry name" value="Single-stranded right-handed beta-helix, Pectin lyase-like"/>
    <property type="match status" value="3"/>
</dbReference>
<dbReference type="InterPro" id="IPR032532">
    <property type="entry name" value="DUF4955"/>
</dbReference>
<dbReference type="InterPro" id="IPR024535">
    <property type="entry name" value="RHGA/B-epi-like_pectate_lyase"/>
</dbReference>
<dbReference type="SMART" id="SM00710">
    <property type="entry name" value="PbH1"/>
    <property type="match status" value="3"/>
</dbReference>
<feature type="domain" description="DUF4955" evidence="3">
    <location>
        <begin position="894"/>
        <end position="1033"/>
    </location>
</feature>
<evidence type="ECO:0000313" key="4">
    <source>
        <dbReference type="EMBL" id="VGO14185.1"/>
    </source>
</evidence>
<gene>
    <name evidence="4" type="ORF">PDESU_02744</name>
</gene>
<evidence type="ECO:0008006" key="6">
    <source>
        <dbReference type="Google" id="ProtNLM"/>
    </source>
</evidence>
<reference evidence="4 5" key="1">
    <citation type="submission" date="2019-04" db="EMBL/GenBank/DDBJ databases">
        <authorList>
            <person name="Van Vliet M D."/>
        </authorList>
    </citation>
    <scope>NUCLEOTIDE SEQUENCE [LARGE SCALE GENOMIC DNA]</scope>
    <source>
        <strain evidence="4 5">F1</strain>
    </source>
</reference>
<dbReference type="Proteomes" id="UP000366872">
    <property type="component" value="Unassembled WGS sequence"/>
</dbReference>
<sequence>MNYGFLALLVFGGVAHAATSEVWNDWDSGKPVIPDYSWAGYMYGAEAIPDVEWKVFDVARFGALPDDGKDDYAAIQRAIKAAEANGSGIVFFPPGKFLVAEREGIADPIEINGANIVLRGSGSGANGTEIHQKHHFLPEDPEKKWTVPPVFVFRHPTNEAHLSRYRDQQTKLAKVVKPAGAETFCITLDDASKIKPNQTVMLCAQSTKLNDWYLKGLKPRDIFKEINENGVSVAEKHVVAKVAGNVVTFVEPIRADIDPVVEWTVYDYPMIEGWGVEDLHFTGNCPVPFVHHKDFIHDSGFQGIGMKQGRNCWIRRCRFTDMTQAFLASGCIASSFIMNTIEGHQGHGNFSMNWGGGNLIGLCQDLTDKGSFHGCGISHENVGGVIWRYESVGATKQTPRCGGPDFHAQFPYCSLWDISVANLRDNGGSYVLQPNHLRDLTFWNFEQIGEKIHHDYWNMPKTEEDAKNKYFGKTKVAYPNYIGFHGVMSTFNREHLGLFESYGAPVEPASLFEAQLAKRLGGAPAWVAEAKAEWERVKATHRAAATPSRLWTQFREAKQTGGEPELADFSFAGYRHGEEPLPTVEAKVFDVTRSGAVPNDGKSDKKAILLAIEAAEKQGSGIVFFPPGRFLINEPTDPVNQPIRIGGSGIVLRGSGSGEGGTELFMNLHLDPTDPKKLYSCPFMIEFKGKGESKTKTAVVADARRETFSVQVKDAAAFKAGDWVLLNLENNSPQLVAEAVAPYTPDPAWKKINGQGVVIDEFHLIQNIDGNTLVFKEPIHTEVIAAQGWMVINYEPLEEVGVEGIAFRGNWHGDFVHHRSFQDDSGWSGVAFSKTVNGWIRNCRFTDWSRAVSIKACAATTVQDLVLDGNAGHNAISVHNSSHVLVRDVEDTSGHWHASGVAGKCSGNVFLNCEYRADTCFESHASQPRWTLFDNISGGWKYGRWGGALGSLPNHLRGLVLWNYNNTGEGEPGEYGFIRPESVHGRIIMPYVIGFHGNPQAFDESQVEVLESNGARVWPDSLYEAQFELRMKKGSK</sequence>
<organism evidence="4 5">
    <name type="scientific">Pontiella desulfatans</name>
    <dbReference type="NCBI Taxonomy" id="2750659"/>
    <lineage>
        <taxon>Bacteria</taxon>
        <taxon>Pseudomonadati</taxon>
        <taxon>Kiritimatiellota</taxon>
        <taxon>Kiritimatiellia</taxon>
        <taxon>Kiritimatiellales</taxon>
        <taxon>Pontiellaceae</taxon>
        <taxon>Pontiella</taxon>
    </lineage>
</organism>
<dbReference type="InterPro" id="IPR012334">
    <property type="entry name" value="Pectin_lyas_fold"/>
</dbReference>
<dbReference type="Pfam" id="PF12708">
    <property type="entry name" value="Pect-lyase_RHGA_epim"/>
    <property type="match status" value="1"/>
</dbReference>
<feature type="domain" description="DUF4955" evidence="3">
    <location>
        <begin position="370"/>
        <end position="529"/>
    </location>
</feature>
<protein>
    <recommendedName>
        <fullName evidence="6">Pectate lyase superfamily protein domain-containing protein</fullName>
    </recommendedName>
</protein>
<dbReference type="InterPro" id="IPR006626">
    <property type="entry name" value="PbH1"/>
</dbReference>
<evidence type="ECO:0000313" key="5">
    <source>
        <dbReference type="Proteomes" id="UP000366872"/>
    </source>
</evidence>
<dbReference type="AlphaFoldDB" id="A0A6C2U2W2"/>
<accession>A0A6C2U2W2</accession>
<keyword evidence="1" id="KW-0732">Signal</keyword>
<dbReference type="EMBL" id="CAAHFG010000001">
    <property type="protein sequence ID" value="VGO14185.1"/>
    <property type="molecule type" value="Genomic_DNA"/>
</dbReference>
<keyword evidence="5" id="KW-1185">Reference proteome</keyword>